<dbReference type="AlphaFoldDB" id="A0A0F8Y7E5"/>
<proteinExistence type="predicted"/>
<evidence type="ECO:0000313" key="2">
    <source>
        <dbReference type="EMBL" id="KKK77273.1"/>
    </source>
</evidence>
<feature type="transmembrane region" description="Helical" evidence="1">
    <location>
        <begin position="50"/>
        <end position="70"/>
    </location>
</feature>
<accession>A0A0F8Y7E5</accession>
<keyword evidence="1" id="KW-0472">Membrane</keyword>
<keyword evidence="1" id="KW-1133">Transmembrane helix</keyword>
<feature type="non-terminal residue" evidence="2">
    <location>
        <position position="1"/>
    </location>
</feature>
<feature type="transmembrane region" description="Helical" evidence="1">
    <location>
        <begin position="7"/>
        <end position="25"/>
    </location>
</feature>
<feature type="transmembrane region" description="Helical" evidence="1">
    <location>
        <begin position="131"/>
        <end position="149"/>
    </location>
</feature>
<name>A0A0F8Y7E5_9ZZZZ</name>
<feature type="transmembrane region" description="Helical" evidence="1">
    <location>
        <begin position="189"/>
        <end position="210"/>
    </location>
</feature>
<organism evidence="2">
    <name type="scientific">marine sediment metagenome</name>
    <dbReference type="NCBI Taxonomy" id="412755"/>
    <lineage>
        <taxon>unclassified sequences</taxon>
        <taxon>metagenomes</taxon>
        <taxon>ecological metagenomes</taxon>
    </lineage>
</organism>
<dbReference type="InterPro" id="IPR018688">
    <property type="entry name" value="PpoB2-like"/>
</dbReference>
<dbReference type="Pfam" id="PF09948">
    <property type="entry name" value="PpoB2"/>
    <property type="match status" value="1"/>
</dbReference>
<comment type="caution">
    <text evidence="2">The sequence shown here is derived from an EMBL/GenBank/DDBJ whole genome shotgun (WGS) entry which is preliminary data.</text>
</comment>
<feature type="transmembrane region" description="Helical" evidence="1">
    <location>
        <begin position="91"/>
        <end position="111"/>
    </location>
</feature>
<sequence>VHDRKLFTALLVALVVLAWLALWVWDLSPYGRFLSHEQLADVEIGFDGDALLFGLVFVAGWTLMTFAMMLPTSLPLVQLFQRMTRQRSDRTWLVVLLIAGYISVWVLFGVVAHIGDRGLHELVQLSAWLEANAWTLGAGTLLLAGAYQFTPLKYHCLDKCRSPLSFITEHWLGNREQAQAFRLGIHHGIFCVGCCWSLMLLMFVVGVVTWGGSRPSPASC</sequence>
<evidence type="ECO:0008006" key="3">
    <source>
        <dbReference type="Google" id="ProtNLM"/>
    </source>
</evidence>
<keyword evidence="1" id="KW-0812">Transmembrane</keyword>
<reference evidence="2" key="1">
    <citation type="journal article" date="2015" name="Nature">
        <title>Complex archaea that bridge the gap between prokaryotes and eukaryotes.</title>
        <authorList>
            <person name="Spang A."/>
            <person name="Saw J.H."/>
            <person name="Jorgensen S.L."/>
            <person name="Zaremba-Niedzwiedzka K."/>
            <person name="Martijn J."/>
            <person name="Lind A.E."/>
            <person name="van Eijk R."/>
            <person name="Schleper C."/>
            <person name="Guy L."/>
            <person name="Ettema T.J."/>
        </authorList>
    </citation>
    <scope>NUCLEOTIDE SEQUENCE</scope>
</reference>
<evidence type="ECO:0000256" key="1">
    <source>
        <dbReference type="SAM" id="Phobius"/>
    </source>
</evidence>
<dbReference type="EMBL" id="LAZR01055030">
    <property type="protein sequence ID" value="KKK77273.1"/>
    <property type="molecule type" value="Genomic_DNA"/>
</dbReference>
<protein>
    <recommendedName>
        <fullName evidence="3">DUF2182 domain-containing protein</fullName>
    </recommendedName>
</protein>
<gene>
    <name evidence="2" type="ORF">LCGC14_2855250</name>
</gene>